<dbReference type="Pfam" id="PF00155">
    <property type="entry name" value="Aminotran_1_2"/>
    <property type="match status" value="1"/>
</dbReference>
<proteinExistence type="predicted"/>
<dbReference type="PANTHER" id="PTHR43510:SF1">
    <property type="entry name" value="AMINOTRANSFERASE FUNCTION, HYPOTHETICAL (EUROFUNG)"/>
    <property type="match status" value="1"/>
</dbReference>
<accession>A0A381WY34</accession>
<dbReference type="AlphaFoldDB" id="A0A381WY34"/>
<dbReference type="SUPFAM" id="SSF53383">
    <property type="entry name" value="PLP-dependent transferases"/>
    <property type="match status" value="1"/>
</dbReference>
<dbReference type="InterPro" id="IPR015422">
    <property type="entry name" value="PyrdxlP-dep_Trfase_small"/>
</dbReference>
<gene>
    <name evidence="2" type="ORF">METZ01_LOCUS110042</name>
</gene>
<dbReference type="GO" id="GO:0003824">
    <property type="term" value="F:catalytic activity"/>
    <property type="evidence" value="ECO:0007669"/>
    <property type="project" value="InterPro"/>
</dbReference>
<protein>
    <recommendedName>
        <fullName evidence="1">Aminotransferase class I/classII large domain-containing protein</fullName>
    </recommendedName>
</protein>
<evidence type="ECO:0000259" key="1">
    <source>
        <dbReference type="Pfam" id="PF00155"/>
    </source>
</evidence>
<dbReference type="InterPro" id="IPR015424">
    <property type="entry name" value="PyrdxlP-dep_Trfase"/>
</dbReference>
<dbReference type="Gene3D" id="3.40.640.10">
    <property type="entry name" value="Type I PLP-dependent aspartate aminotransferase-like (Major domain)"/>
    <property type="match status" value="1"/>
</dbReference>
<dbReference type="InterPro" id="IPR004838">
    <property type="entry name" value="NHTrfase_class1_PyrdxlP-BS"/>
</dbReference>
<evidence type="ECO:0000313" key="2">
    <source>
        <dbReference type="EMBL" id="SVA57188.1"/>
    </source>
</evidence>
<dbReference type="InterPro" id="IPR015421">
    <property type="entry name" value="PyrdxlP-dep_Trfase_major"/>
</dbReference>
<dbReference type="CDD" id="cd00609">
    <property type="entry name" value="AAT_like"/>
    <property type="match status" value="1"/>
</dbReference>
<dbReference type="GO" id="GO:0030170">
    <property type="term" value="F:pyridoxal phosphate binding"/>
    <property type="evidence" value="ECO:0007669"/>
    <property type="project" value="InterPro"/>
</dbReference>
<dbReference type="InterPro" id="IPR004839">
    <property type="entry name" value="Aminotransferase_I/II_large"/>
</dbReference>
<dbReference type="PROSITE" id="PS00105">
    <property type="entry name" value="AA_TRANSFER_CLASS_1"/>
    <property type="match status" value="1"/>
</dbReference>
<dbReference type="Gene3D" id="3.90.1150.10">
    <property type="entry name" value="Aspartate Aminotransferase, domain 1"/>
    <property type="match status" value="1"/>
</dbReference>
<name>A0A381WY34_9ZZZZ</name>
<reference evidence="2" key="1">
    <citation type="submission" date="2018-05" db="EMBL/GenBank/DDBJ databases">
        <authorList>
            <person name="Lanie J.A."/>
            <person name="Ng W.-L."/>
            <person name="Kazmierczak K.M."/>
            <person name="Andrzejewski T.M."/>
            <person name="Davidsen T.M."/>
            <person name="Wayne K.J."/>
            <person name="Tettelin H."/>
            <person name="Glass J.I."/>
            <person name="Rusch D."/>
            <person name="Podicherti R."/>
            <person name="Tsui H.-C.T."/>
            <person name="Winkler M.E."/>
        </authorList>
    </citation>
    <scope>NUCLEOTIDE SEQUENCE</scope>
</reference>
<sequence length="375" mass="41056">MEFEPFAMERWQSTYEHSVRFNLSESGVEPLTLGELLELVGLDPGELHDTLIEYNPSDGSPAIRSAIAEMYPNATPSNVLVTNGGAEANFVTSWLLCEPGDDLLYLAPNYMQVPGMAANWGCTSIPVPLHEASGWQPDLDELSSRVTDTTKVILVTNPNNPTGAILTPAAMRRIVEVADSVGAWIIADEIYRGAELDGVETPTFWGLYDKVVVTSGMSKAFGLPGLRIGWTIVPESLREQLWARKDYTSIAMGSLSDVLATHALLPIARDRIHARTREILNANLPILEGWLRTRGDTFSWKRPQAGAIVYARYDLPIGGLQLAETMRTEADCLIVPGDHFDMPNYVRLGFGPSPERLRTALASCADVLDSLSGNV</sequence>
<feature type="domain" description="Aminotransferase class I/classII large" evidence="1">
    <location>
        <begin position="50"/>
        <end position="362"/>
    </location>
</feature>
<dbReference type="PANTHER" id="PTHR43510">
    <property type="entry name" value="AMINOTRANSFERASE FUNCTION, HYPOTHETICAL (EUROFUNG)"/>
    <property type="match status" value="1"/>
</dbReference>
<organism evidence="2">
    <name type="scientific">marine metagenome</name>
    <dbReference type="NCBI Taxonomy" id="408172"/>
    <lineage>
        <taxon>unclassified sequences</taxon>
        <taxon>metagenomes</taxon>
        <taxon>ecological metagenomes</taxon>
    </lineage>
</organism>
<dbReference type="EMBL" id="UINC01013197">
    <property type="protein sequence ID" value="SVA57188.1"/>
    <property type="molecule type" value="Genomic_DNA"/>
</dbReference>